<gene>
    <name evidence="2" type="ORF">B296_00046178</name>
</gene>
<sequence length="322" mass="35552">MLSFWELSEVGEIEASDGTAGDAWPTQFFTGRGARSIMMSCPAFWVGEAPTSAWVDRHSFVIWGRTAEALALMWSCFNVDSTMTARRLVDVKEHYYVPPEYELHVPLSGQRPYDAFSSGFGLSIDALEAGLRFPLHPVIEACLERWHISPSQMVPNSFSTEWTSRKVNNSVSVLSDNEPELVEILWGILSASRGVRDMNKAWLAEAGLSSAPRGMFLLFTFTTKAPAEKGKEPAGKGKEPAGKGKEPTEVKFLSEGYSLRDLCEVEDRARANGYFASIMKQPSPGEGEELLTPRWSSIPGQPGCGPKVRWLQSTCEGLFTPC</sequence>
<accession>A0A426Z4T4</accession>
<evidence type="ECO:0000256" key="1">
    <source>
        <dbReference type="SAM" id="MobiDB-lite"/>
    </source>
</evidence>
<dbReference type="Proteomes" id="UP000287651">
    <property type="component" value="Unassembled WGS sequence"/>
</dbReference>
<reference evidence="2 3" key="1">
    <citation type="journal article" date="2014" name="Agronomy (Basel)">
        <title>A Draft Genome Sequence for Ensete ventricosum, the Drought-Tolerant Tree Against Hunger.</title>
        <authorList>
            <person name="Harrison J."/>
            <person name="Moore K.A."/>
            <person name="Paszkiewicz K."/>
            <person name="Jones T."/>
            <person name="Grant M."/>
            <person name="Ambacheew D."/>
            <person name="Muzemil S."/>
            <person name="Studholme D.J."/>
        </authorList>
    </citation>
    <scope>NUCLEOTIDE SEQUENCE [LARGE SCALE GENOMIC DNA]</scope>
</reference>
<comment type="caution">
    <text evidence="2">The sequence shown here is derived from an EMBL/GenBank/DDBJ whole genome shotgun (WGS) entry which is preliminary data.</text>
</comment>
<dbReference type="AlphaFoldDB" id="A0A426Z4T4"/>
<evidence type="ECO:0000313" key="2">
    <source>
        <dbReference type="EMBL" id="RRT58995.1"/>
    </source>
</evidence>
<evidence type="ECO:0000313" key="3">
    <source>
        <dbReference type="Proteomes" id="UP000287651"/>
    </source>
</evidence>
<name>A0A426Z4T4_ENSVE</name>
<protein>
    <submittedName>
        <fullName evidence="2">Uncharacterized protein</fullName>
    </submittedName>
</protein>
<feature type="region of interest" description="Disordered" evidence="1">
    <location>
        <begin position="227"/>
        <end position="246"/>
    </location>
</feature>
<proteinExistence type="predicted"/>
<dbReference type="EMBL" id="AMZH03008418">
    <property type="protein sequence ID" value="RRT58995.1"/>
    <property type="molecule type" value="Genomic_DNA"/>
</dbReference>
<organism evidence="2 3">
    <name type="scientific">Ensete ventricosum</name>
    <name type="common">Abyssinian banana</name>
    <name type="synonym">Musa ensete</name>
    <dbReference type="NCBI Taxonomy" id="4639"/>
    <lineage>
        <taxon>Eukaryota</taxon>
        <taxon>Viridiplantae</taxon>
        <taxon>Streptophyta</taxon>
        <taxon>Embryophyta</taxon>
        <taxon>Tracheophyta</taxon>
        <taxon>Spermatophyta</taxon>
        <taxon>Magnoliopsida</taxon>
        <taxon>Liliopsida</taxon>
        <taxon>Zingiberales</taxon>
        <taxon>Musaceae</taxon>
        <taxon>Ensete</taxon>
    </lineage>
</organism>